<evidence type="ECO:0000313" key="9">
    <source>
        <dbReference type="EMBL" id="MFD1676155.1"/>
    </source>
</evidence>
<dbReference type="CDD" id="cd06261">
    <property type="entry name" value="TM_PBP2"/>
    <property type="match status" value="1"/>
</dbReference>
<name>A0ABW4JK39_9BACL</name>
<keyword evidence="10" id="KW-1185">Reference proteome</keyword>
<dbReference type="EMBL" id="JBHUCX010000044">
    <property type="protein sequence ID" value="MFD1676155.1"/>
    <property type="molecule type" value="Genomic_DNA"/>
</dbReference>
<feature type="transmembrane region" description="Helical" evidence="7">
    <location>
        <begin position="90"/>
        <end position="113"/>
    </location>
</feature>
<keyword evidence="5 7" id="KW-1133">Transmembrane helix</keyword>
<protein>
    <submittedName>
        <fullName evidence="9">Carbohydrate ABC transporter permease</fullName>
    </submittedName>
</protein>
<evidence type="ECO:0000259" key="8">
    <source>
        <dbReference type="PROSITE" id="PS50928"/>
    </source>
</evidence>
<reference evidence="10" key="1">
    <citation type="journal article" date="2019" name="Int. J. Syst. Evol. Microbiol.">
        <title>The Global Catalogue of Microorganisms (GCM) 10K type strain sequencing project: providing services to taxonomists for standard genome sequencing and annotation.</title>
        <authorList>
            <consortium name="The Broad Institute Genomics Platform"/>
            <consortium name="The Broad Institute Genome Sequencing Center for Infectious Disease"/>
            <person name="Wu L."/>
            <person name="Ma J."/>
        </authorList>
    </citation>
    <scope>NUCLEOTIDE SEQUENCE [LARGE SCALE GENOMIC DNA]</scope>
    <source>
        <strain evidence="10">CGMCC 1.12286</strain>
    </source>
</reference>
<dbReference type="RefSeq" id="WP_377944046.1">
    <property type="nucleotide sequence ID" value="NZ_JBHUCX010000044.1"/>
</dbReference>
<dbReference type="PROSITE" id="PS50928">
    <property type="entry name" value="ABC_TM1"/>
    <property type="match status" value="1"/>
</dbReference>
<evidence type="ECO:0000256" key="1">
    <source>
        <dbReference type="ARBA" id="ARBA00004651"/>
    </source>
</evidence>
<dbReference type="Gene3D" id="1.10.3720.10">
    <property type="entry name" value="MetI-like"/>
    <property type="match status" value="1"/>
</dbReference>
<dbReference type="SUPFAM" id="SSF161098">
    <property type="entry name" value="MetI-like"/>
    <property type="match status" value="1"/>
</dbReference>
<comment type="similarity">
    <text evidence="7">Belongs to the binding-protein-dependent transport system permease family.</text>
</comment>
<evidence type="ECO:0000256" key="3">
    <source>
        <dbReference type="ARBA" id="ARBA00022475"/>
    </source>
</evidence>
<evidence type="ECO:0000256" key="7">
    <source>
        <dbReference type="RuleBase" id="RU363032"/>
    </source>
</evidence>
<accession>A0ABW4JK39</accession>
<dbReference type="InterPro" id="IPR035906">
    <property type="entry name" value="MetI-like_sf"/>
</dbReference>
<evidence type="ECO:0000256" key="4">
    <source>
        <dbReference type="ARBA" id="ARBA00022692"/>
    </source>
</evidence>
<keyword evidence="3" id="KW-1003">Cell membrane</keyword>
<proteinExistence type="inferred from homology"/>
<dbReference type="PANTHER" id="PTHR43744:SF12">
    <property type="entry name" value="ABC TRANSPORTER PERMEASE PROTEIN MG189-RELATED"/>
    <property type="match status" value="1"/>
</dbReference>
<dbReference type="InterPro" id="IPR000515">
    <property type="entry name" value="MetI-like"/>
</dbReference>
<keyword evidence="4 7" id="KW-0812">Transmembrane</keyword>
<evidence type="ECO:0000256" key="5">
    <source>
        <dbReference type="ARBA" id="ARBA00022989"/>
    </source>
</evidence>
<feature type="transmembrane region" description="Helical" evidence="7">
    <location>
        <begin position="26"/>
        <end position="48"/>
    </location>
</feature>
<dbReference type="Proteomes" id="UP001597079">
    <property type="component" value="Unassembled WGS sequence"/>
</dbReference>
<feature type="transmembrane region" description="Helical" evidence="7">
    <location>
        <begin position="258"/>
        <end position="279"/>
    </location>
</feature>
<comment type="caution">
    <text evidence="9">The sequence shown here is derived from an EMBL/GenBank/DDBJ whole genome shotgun (WGS) entry which is preliminary data.</text>
</comment>
<organism evidence="9 10">
    <name type="scientific">Alicyclobacillus fodiniaquatilis</name>
    <dbReference type="NCBI Taxonomy" id="1661150"/>
    <lineage>
        <taxon>Bacteria</taxon>
        <taxon>Bacillati</taxon>
        <taxon>Bacillota</taxon>
        <taxon>Bacilli</taxon>
        <taxon>Bacillales</taxon>
        <taxon>Alicyclobacillaceae</taxon>
        <taxon>Alicyclobacillus</taxon>
    </lineage>
</organism>
<feature type="transmembrane region" description="Helical" evidence="7">
    <location>
        <begin position="200"/>
        <end position="222"/>
    </location>
</feature>
<feature type="transmembrane region" description="Helical" evidence="7">
    <location>
        <begin position="158"/>
        <end position="179"/>
    </location>
</feature>
<keyword evidence="6 7" id="KW-0472">Membrane</keyword>
<dbReference type="PANTHER" id="PTHR43744">
    <property type="entry name" value="ABC TRANSPORTER PERMEASE PROTEIN MG189-RELATED-RELATED"/>
    <property type="match status" value="1"/>
</dbReference>
<feature type="domain" description="ABC transmembrane type-1" evidence="8">
    <location>
        <begin position="90"/>
        <end position="279"/>
    </location>
</feature>
<dbReference type="Pfam" id="PF00528">
    <property type="entry name" value="BPD_transp_1"/>
    <property type="match status" value="1"/>
</dbReference>
<feature type="transmembrane region" description="Helical" evidence="7">
    <location>
        <begin position="125"/>
        <end position="146"/>
    </location>
</feature>
<keyword evidence="2 7" id="KW-0813">Transport</keyword>
<sequence length="295" mass="33072">MNVNNELVGKQIHLPKRKMPITMKKVRMFIGIFVLCVLSLAFLVPFLYMIGTSFKPYAEIAGQPLNPFPLHPTMQNITHLLSRIPFWRQFANSLIISLSVTILAIVFNSLVAFGFARYDFKWKNGLFIAMLITMMVPAQLTIVPSFMMFRSWHWLNTFWPLILPGSVSAFSVFLIRQIMVSIPREMYDSARVDGCSEFGTYLRIAFPLARSAIGIVGILTFMGSWNDYIGPLIYLSSESRMTLAVGITTLNNPYKIDFASPITGAFLMSIPVLIALCIVGQKYFVNGVTAGAVKG</sequence>
<evidence type="ECO:0000313" key="10">
    <source>
        <dbReference type="Proteomes" id="UP001597079"/>
    </source>
</evidence>
<evidence type="ECO:0000256" key="2">
    <source>
        <dbReference type="ARBA" id="ARBA00022448"/>
    </source>
</evidence>
<comment type="subcellular location">
    <subcellularLocation>
        <location evidence="1 7">Cell membrane</location>
        <topology evidence="1 7">Multi-pass membrane protein</topology>
    </subcellularLocation>
</comment>
<gene>
    <name evidence="9" type="ORF">ACFSB2_15730</name>
</gene>
<evidence type="ECO:0000256" key="6">
    <source>
        <dbReference type="ARBA" id="ARBA00023136"/>
    </source>
</evidence>